<dbReference type="SMART" id="SM00530">
    <property type="entry name" value="HTH_XRE"/>
    <property type="match status" value="1"/>
</dbReference>
<accession>A0A1V2K4Z0</accession>
<keyword evidence="2" id="KW-0238">DNA-binding</keyword>
<dbReference type="InterPro" id="IPR036286">
    <property type="entry name" value="LexA/Signal_pep-like_sf"/>
</dbReference>
<dbReference type="Gene3D" id="2.10.109.10">
    <property type="entry name" value="Umud Fragment, subunit A"/>
    <property type="match status" value="1"/>
</dbReference>
<dbReference type="RefSeq" id="WP_076952771.1">
    <property type="nucleotide sequence ID" value="NZ_MNPW01000008.1"/>
</dbReference>
<keyword evidence="1" id="KW-0805">Transcription regulation</keyword>
<dbReference type="Gene3D" id="1.10.260.40">
    <property type="entry name" value="lambda repressor-like DNA-binding domains"/>
    <property type="match status" value="1"/>
</dbReference>
<dbReference type="InterPro" id="IPR001387">
    <property type="entry name" value="Cro/C1-type_HTH"/>
</dbReference>
<evidence type="ECO:0000256" key="3">
    <source>
        <dbReference type="ARBA" id="ARBA00023163"/>
    </source>
</evidence>
<evidence type="ECO:0000256" key="2">
    <source>
        <dbReference type="ARBA" id="ARBA00023125"/>
    </source>
</evidence>
<sequence>MNLSERIKAARKHAGLTQQQLAQLVGVAQTAISQLESGKAQRTTYIAEIAYACAVSSKWLALGEGEMRPSEGSPEIDLQETPPTTPNSALLGFLSSSMSPIAVVNDGNDNEVVLVPIIRDYYPGSGPAQIALSQKSNITYRFSKRMIEQLATGEVVCVSVSGSAMTPVLGNGSVVAVDTGRTDIEDGKIYVIRHSGQLRTLFVYRIPGGGIRLRSMKPTEYPEESYTPQEMEEKSISIVGRVFWGASFL</sequence>
<dbReference type="SUPFAM" id="SSF47413">
    <property type="entry name" value="lambda repressor-like DNA-binding domains"/>
    <property type="match status" value="1"/>
</dbReference>
<dbReference type="CDD" id="cd06529">
    <property type="entry name" value="S24_LexA-like"/>
    <property type="match status" value="1"/>
</dbReference>
<dbReference type="Pfam" id="PF00717">
    <property type="entry name" value="Peptidase_S24"/>
    <property type="match status" value="1"/>
</dbReference>
<dbReference type="PANTHER" id="PTHR40661">
    <property type="match status" value="1"/>
</dbReference>
<dbReference type="PROSITE" id="PS50943">
    <property type="entry name" value="HTH_CROC1"/>
    <property type="match status" value="1"/>
</dbReference>
<dbReference type="OrthoDB" id="8613261at2"/>
<dbReference type="EMBL" id="MNPW01000008">
    <property type="protein sequence ID" value="ONH52782.1"/>
    <property type="molecule type" value="Genomic_DNA"/>
</dbReference>
<evidence type="ECO:0000259" key="4">
    <source>
        <dbReference type="PROSITE" id="PS50943"/>
    </source>
</evidence>
<organism evidence="5 6">
    <name type="scientific">Pseudomonas cedrina subsp. cedrina</name>
    <dbReference type="NCBI Taxonomy" id="76762"/>
    <lineage>
        <taxon>Bacteria</taxon>
        <taxon>Pseudomonadati</taxon>
        <taxon>Pseudomonadota</taxon>
        <taxon>Gammaproteobacteria</taxon>
        <taxon>Pseudomonadales</taxon>
        <taxon>Pseudomonadaceae</taxon>
        <taxon>Pseudomonas</taxon>
    </lineage>
</organism>
<dbReference type="CDD" id="cd00093">
    <property type="entry name" value="HTH_XRE"/>
    <property type="match status" value="1"/>
</dbReference>
<evidence type="ECO:0000313" key="5">
    <source>
        <dbReference type="EMBL" id="ONH52782.1"/>
    </source>
</evidence>
<dbReference type="InterPro" id="IPR010982">
    <property type="entry name" value="Lambda_DNA-bd_dom_sf"/>
</dbReference>
<dbReference type="SUPFAM" id="SSF51306">
    <property type="entry name" value="LexA/Signal peptidase"/>
    <property type="match status" value="1"/>
</dbReference>
<dbReference type="InterPro" id="IPR039418">
    <property type="entry name" value="LexA-like"/>
</dbReference>
<dbReference type="InterPro" id="IPR015927">
    <property type="entry name" value="Peptidase_S24_S26A/B/C"/>
</dbReference>
<dbReference type="Proteomes" id="UP000189295">
    <property type="component" value="Unassembled WGS sequence"/>
</dbReference>
<dbReference type="GO" id="GO:0003677">
    <property type="term" value="F:DNA binding"/>
    <property type="evidence" value="ECO:0007669"/>
    <property type="project" value="UniProtKB-KW"/>
</dbReference>
<comment type="caution">
    <text evidence="5">The sequence shown here is derived from an EMBL/GenBank/DDBJ whole genome shotgun (WGS) entry which is preliminary data.</text>
</comment>
<feature type="domain" description="HTH cro/C1-type" evidence="4">
    <location>
        <begin position="7"/>
        <end position="60"/>
    </location>
</feature>
<dbReference type="Pfam" id="PF01381">
    <property type="entry name" value="HTH_3"/>
    <property type="match status" value="1"/>
</dbReference>
<reference evidence="5 6" key="1">
    <citation type="submission" date="2016-10" db="EMBL/GenBank/DDBJ databases">
        <title>Pseudomonas lactis sp. nov. and Pseudomonas paralactis sp. nov., isolated from bovine raw milk.</title>
        <authorList>
            <person name="Von Neubeck M."/>
            <person name="Huptas C."/>
            <person name="Glueck C."/>
            <person name="Krewinkel M."/>
            <person name="Stoeckel M."/>
            <person name="Stressler T."/>
            <person name="Fischer L."/>
            <person name="Hinrichs J."/>
            <person name="Scherer S."/>
            <person name="Wenning M."/>
        </authorList>
    </citation>
    <scope>NUCLEOTIDE SEQUENCE [LARGE SCALE GENOMIC DNA]</scope>
    <source>
        <strain evidence="5 6">DSM 17516</strain>
    </source>
</reference>
<name>A0A1V2K4Z0_PSECE</name>
<evidence type="ECO:0000313" key="6">
    <source>
        <dbReference type="Proteomes" id="UP000189295"/>
    </source>
</evidence>
<dbReference type="PANTHER" id="PTHR40661:SF2">
    <property type="entry name" value="HTH-TYPE TRANSCRIPTIONAL REGULATOR PRTR"/>
    <property type="match status" value="1"/>
</dbReference>
<dbReference type="AlphaFoldDB" id="A0A1V2K4Z0"/>
<protein>
    <recommendedName>
        <fullName evidence="4">HTH cro/C1-type domain-containing protein</fullName>
    </recommendedName>
</protein>
<evidence type="ECO:0000256" key="1">
    <source>
        <dbReference type="ARBA" id="ARBA00023015"/>
    </source>
</evidence>
<keyword evidence="3" id="KW-0804">Transcription</keyword>
<proteinExistence type="predicted"/>
<gene>
    <name evidence="5" type="ORF">BLL36_18070</name>
</gene>